<evidence type="ECO:0000256" key="3">
    <source>
        <dbReference type="SAM" id="SignalP"/>
    </source>
</evidence>
<keyword evidence="2" id="KW-0604">Photosystem II</keyword>
<dbReference type="PANTHER" id="PTHR47199">
    <property type="entry name" value="PHOTOSYSTEM II STABILITY/ASSEMBLY FACTOR HCF136, CHLOROPLASTIC"/>
    <property type="match status" value="1"/>
</dbReference>
<dbReference type="Pfam" id="PF14870">
    <property type="entry name" value="PSII_BNR"/>
    <property type="match status" value="2"/>
</dbReference>
<dbReference type="PATRIC" id="fig|587753.11.peg.5511"/>
<dbReference type="InterPro" id="IPR015943">
    <property type="entry name" value="WD40/YVTN_repeat-like_dom_sf"/>
</dbReference>
<feature type="signal peptide" evidence="3">
    <location>
        <begin position="1"/>
        <end position="28"/>
    </location>
</feature>
<reference evidence="6" key="2">
    <citation type="submission" date="2015-03" db="EMBL/GenBank/DDBJ databases">
        <authorList>
            <person name="Deng P."/>
            <person name="Lu S."/>
        </authorList>
    </citation>
    <scope>NUCLEOTIDE SEQUENCE [LARGE SCALE GENOMIC DNA]</scope>
    <source>
        <strain evidence="6">UFB2</strain>
    </source>
</reference>
<dbReference type="GO" id="GO:0016787">
    <property type="term" value="F:hydrolase activity"/>
    <property type="evidence" value="ECO:0007669"/>
    <property type="project" value="UniProtKB-KW"/>
</dbReference>
<dbReference type="AlphaFoldDB" id="A0A0G3GLM5"/>
<evidence type="ECO:0000313" key="5">
    <source>
        <dbReference type="EMBL" id="AKK01465.1"/>
    </source>
</evidence>
<keyword evidence="1" id="KW-0602">Photosynthesis</keyword>
<evidence type="ECO:0000256" key="1">
    <source>
        <dbReference type="ARBA" id="ARBA00022531"/>
    </source>
</evidence>
<keyword evidence="3" id="KW-0732">Signal</keyword>
<dbReference type="Proteomes" id="UP000035212">
    <property type="component" value="Chromosome"/>
</dbReference>
<dbReference type="InterPro" id="IPR028203">
    <property type="entry name" value="PSII_CF48-like_dom"/>
</dbReference>
<dbReference type="SUPFAM" id="SSF110296">
    <property type="entry name" value="Oligoxyloglucan reducing end-specific cellobiohydrolase"/>
    <property type="match status" value="1"/>
</dbReference>
<organism evidence="5 6">
    <name type="scientific">Pseudomonas chlororaphis</name>
    <dbReference type="NCBI Taxonomy" id="587753"/>
    <lineage>
        <taxon>Bacteria</taxon>
        <taxon>Pseudomonadati</taxon>
        <taxon>Pseudomonadota</taxon>
        <taxon>Gammaproteobacteria</taxon>
        <taxon>Pseudomonadales</taxon>
        <taxon>Pseudomonadaceae</taxon>
        <taxon>Pseudomonas</taxon>
    </lineage>
</organism>
<gene>
    <name evidence="5" type="ORF">VM99_26780</name>
</gene>
<feature type="chain" id="PRO_5002554519" evidence="3">
    <location>
        <begin position="29"/>
        <end position="360"/>
    </location>
</feature>
<protein>
    <submittedName>
        <fullName evidence="5">Glycosyl hydrolase</fullName>
    </submittedName>
</protein>
<evidence type="ECO:0000256" key="2">
    <source>
        <dbReference type="ARBA" id="ARBA00023276"/>
    </source>
</evidence>
<evidence type="ECO:0000259" key="4">
    <source>
        <dbReference type="Pfam" id="PF14870"/>
    </source>
</evidence>
<dbReference type="GO" id="GO:0009523">
    <property type="term" value="C:photosystem II"/>
    <property type="evidence" value="ECO:0007669"/>
    <property type="project" value="UniProtKB-KW"/>
</dbReference>
<name>A0A0G3GLM5_9PSED</name>
<accession>A0A0G3GLM5</accession>
<sequence length="360" mass="38146">MIGKFSLTRTLPAALLLAVMLMPGWAMATPRVALLDQAALQSAKAAHSVLLAVTRAGERLVAVGERGIVLLSDDSGVSWRQAKVPVSVSLTAVQFVDAQEGWAVGHMGVILHSTDGGESWTKQLDGVAAAQLALAQAREGDDPKALKDAERLVADGPDKPFLDLYFSDRRTGYAVGAYGLILHTRDGGSHWQPWMRQLENPEDLNLYGIRAAGSALFIVGERGLLLRSQDNGHSFQALESPYEGSFFGLQGSSTGEVVAFGLRGNAYWSGDQGGRWQPIDTDLEVALSAATRLADGTWVLASQAGDVLLSLDPGRHFRRSPAPAATSIAGVVAAPDGSLVCVGLNGPTRLDHVLFSSAQR</sequence>
<dbReference type="PANTHER" id="PTHR47199:SF2">
    <property type="entry name" value="PHOTOSYSTEM II STABILITY_ASSEMBLY FACTOR HCF136, CHLOROPLASTIC"/>
    <property type="match status" value="1"/>
</dbReference>
<evidence type="ECO:0000313" key="6">
    <source>
        <dbReference type="Proteomes" id="UP000035212"/>
    </source>
</evidence>
<dbReference type="GO" id="GO:0015979">
    <property type="term" value="P:photosynthesis"/>
    <property type="evidence" value="ECO:0007669"/>
    <property type="project" value="UniProtKB-KW"/>
</dbReference>
<reference evidence="5 6" key="1">
    <citation type="journal article" date="2015" name="Stand. Genomic Sci.">
        <title>Complete genome of Pseudomonas chlororaphis strain UFB2, a soil bacterium with antibacterial activity against bacterial canker pathogen of tomato.</title>
        <authorList>
            <person name="Deng P."/>
            <person name="Wang X."/>
            <person name="Baird S.M."/>
            <person name="Lu S.E."/>
        </authorList>
    </citation>
    <scope>NUCLEOTIDE SEQUENCE [LARGE SCALE GENOMIC DNA]</scope>
    <source>
        <strain evidence="5 6">UFB2</strain>
    </source>
</reference>
<dbReference type="EMBL" id="CP011020">
    <property type="protein sequence ID" value="AKK01465.1"/>
    <property type="molecule type" value="Genomic_DNA"/>
</dbReference>
<dbReference type="Gene3D" id="2.130.10.10">
    <property type="entry name" value="YVTN repeat-like/Quinoprotein amine dehydrogenase"/>
    <property type="match status" value="2"/>
</dbReference>
<feature type="domain" description="Photosynthesis system II assembly factor Ycf48/Hcf136-like" evidence="4">
    <location>
        <begin position="62"/>
        <end position="122"/>
    </location>
</feature>
<feature type="domain" description="Photosynthesis system II assembly factor Ycf48/Hcf136-like" evidence="4">
    <location>
        <begin position="159"/>
        <end position="317"/>
    </location>
</feature>
<keyword evidence="5" id="KW-0378">Hydrolase</keyword>
<proteinExistence type="predicted"/>